<accession>A0ABM8H9R5</accession>
<dbReference type="InterPro" id="IPR029068">
    <property type="entry name" value="Glyas_Bleomycin-R_OHBP_Dase"/>
</dbReference>
<dbReference type="EMBL" id="AP027735">
    <property type="protein sequence ID" value="BDZ57468.1"/>
    <property type="molecule type" value="Genomic_DNA"/>
</dbReference>
<evidence type="ECO:0000313" key="2">
    <source>
        <dbReference type="EMBL" id="BDZ57468.1"/>
    </source>
</evidence>
<dbReference type="SUPFAM" id="SSF54593">
    <property type="entry name" value="Glyoxalase/Bleomycin resistance protein/Dihydroxybiphenyl dioxygenase"/>
    <property type="match status" value="1"/>
</dbReference>
<dbReference type="Proteomes" id="UP001321421">
    <property type="component" value="Chromosome"/>
</dbReference>
<gene>
    <name evidence="2" type="ORF">GCM10025872_11250</name>
</gene>
<dbReference type="Gene3D" id="3.10.180.10">
    <property type="entry name" value="2,3-Dihydroxybiphenyl 1,2-Dioxygenase, domain 1"/>
    <property type="match status" value="1"/>
</dbReference>
<sequence length="61" mass="6636">MHLDIETDDVEAEIARVTALGATVHERREGYVILADPGGLLFCVVPVQTGDAFAQHATTWE</sequence>
<name>A0ABM8H9R5_9MICO</name>
<protein>
    <recommendedName>
        <fullName evidence="1">Glyoxalase-like domain-containing protein</fullName>
    </recommendedName>
</protein>
<reference evidence="3" key="1">
    <citation type="journal article" date="2019" name="Int. J. Syst. Evol. Microbiol.">
        <title>The Global Catalogue of Microorganisms (GCM) 10K type strain sequencing project: providing services to taxonomists for standard genome sequencing and annotation.</title>
        <authorList>
            <consortium name="The Broad Institute Genomics Platform"/>
            <consortium name="The Broad Institute Genome Sequencing Center for Infectious Disease"/>
            <person name="Wu L."/>
            <person name="Ma J."/>
        </authorList>
    </citation>
    <scope>NUCLEOTIDE SEQUENCE [LARGE SCALE GENOMIC DNA]</scope>
    <source>
        <strain evidence="3">NBRC 110608</strain>
    </source>
</reference>
<evidence type="ECO:0000313" key="3">
    <source>
        <dbReference type="Proteomes" id="UP001321421"/>
    </source>
</evidence>
<dbReference type="InterPro" id="IPR041581">
    <property type="entry name" value="Glyoxalase_6"/>
</dbReference>
<organism evidence="2 3">
    <name type="scientific">Barrientosiimonas endolithica</name>
    <dbReference type="NCBI Taxonomy" id="1535208"/>
    <lineage>
        <taxon>Bacteria</taxon>
        <taxon>Bacillati</taxon>
        <taxon>Actinomycetota</taxon>
        <taxon>Actinomycetes</taxon>
        <taxon>Micrococcales</taxon>
        <taxon>Dermacoccaceae</taxon>
        <taxon>Barrientosiimonas</taxon>
    </lineage>
</organism>
<proteinExistence type="predicted"/>
<evidence type="ECO:0000259" key="1">
    <source>
        <dbReference type="Pfam" id="PF18029"/>
    </source>
</evidence>
<dbReference type="Pfam" id="PF18029">
    <property type="entry name" value="Glyoxalase_6"/>
    <property type="match status" value="1"/>
</dbReference>
<feature type="domain" description="Glyoxalase-like" evidence="1">
    <location>
        <begin position="1"/>
        <end position="45"/>
    </location>
</feature>
<keyword evidence="3" id="KW-1185">Reference proteome</keyword>